<dbReference type="Proteomes" id="UP000688137">
    <property type="component" value="Unassembled WGS sequence"/>
</dbReference>
<evidence type="ECO:0000313" key="2">
    <source>
        <dbReference type="Proteomes" id="UP000688137"/>
    </source>
</evidence>
<sequence>MGNSVCYSQDEVRKKECLPLRIKRAMEIKKKLKMIVLKGAKELENESEKTEMLECFLDFFKDKLLKVIQKYEFPKPGKDFFQSGYVLSFANITDITQQIHKDDGDVDSQLLKSLMDDINELKEKSLFYLILKEFDRFYKQLVLSKKDKLDDITISPNLHHMSDTKSFIKTQLPLEIQEKHQTIEFEDCFFSKRKLSALIKEDKCLIDYLIISIINLFEFLKQTIYLTYSDIIKQYISLNDIQKYLQNSLFFQKLVQHYIYDKELCIGQLIEKIIPLKYQNQQIQYEGQILERQQTLDISLYPEPGQQTMIKEFEEDIFAHDFGKLRQEQYFRNSSRMSIIEMQNKIMNAIEQIEKENLPYKELFIILKQMFEEVKPYRIFLLIQKLSDDIVDIYLQSRPQDQQNKYRELILAEDNKLSIILFLLHKFQESSKCNLNRLFYKLRFMMDYNQVLDDRIKYEMDQSFVRFYACLEMMIQTP</sequence>
<proteinExistence type="predicted"/>
<organism evidence="1 2">
    <name type="scientific">Paramecium primaurelia</name>
    <dbReference type="NCBI Taxonomy" id="5886"/>
    <lineage>
        <taxon>Eukaryota</taxon>
        <taxon>Sar</taxon>
        <taxon>Alveolata</taxon>
        <taxon>Ciliophora</taxon>
        <taxon>Intramacronucleata</taxon>
        <taxon>Oligohymenophorea</taxon>
        <taxon>Peniculida</taxon>
        <taxon>Parameciidae</taxon>
        <taxon>Paramecium</taxon>
    </lineage>
</organism>
<keyword evidence="2" id="KW-1185">Reference proteome</keyword>
<protein>
    <submittedName>
        <fullName evidence="1">Uncharacterized protein</fullName>
    </submittedName>
</protein>
<dbReference type="OMA" id="HKFQESS"/>
<gene>
    <name evidence="1" type="ORF">PPRIM_AZ9-3.1.T0170005</name>
</gene>
<evidence type="ECO:0000313" key="1">
    <source>
        <dbReference type="EMBL" id="CAD8050372.1"/>
    </source>
</evidence>
<name>A0A8S1KC99_PARPR</name>
<reference evidence="1" key="1">
    <citation type="submission" date="2021-01" db="EMBL/GenBank/DDBJ databases">
        <authorList>
            <consortium name="Genoscope - CEA"/>
            <person name="William W."/>
        </authorList>
    </citation>
    <scope>NUCLEOTIDE SEQUENCE</scope>
</reference>
<dbReference type="AlphaFoldDB" id="A0A8S1KC99"/>
<dbReference type="EMBL" id="CAJJDM010000012">
    <property type="protein sequence ID" value="CAD8050372.1"/>
    <property type="molecule type" value="Genomic_DNA"/>
</dbReference>
<accession>A0A8S1KC99</accession>
<comment type="caution">
    <text evidence="1">The sequence shown here is derived from an EMBL/GenBank/DDBJ whole genome shotgun (WGS) entry which is preliminary data.</text>
</comment>